<dbReference type="InterPro" id="IPR021201">
    <property type="entry name" value="Leader_pep_exosporium"/>
</dbReference>
<dbReference type="InterPro" id="IPR008160">
    <property type="entry name" value="Collagen"/>
</dbReference>
<reference evidence="2" key="1">
    <citation type="submission" date="2023-07" db="EMBL/GenBank/DDBJ databases">
        <title>Complete genome sequence of Bacillus cereus SRCM126073 isolated from soil.</title>
        <authorList>
            <person name="Yang H.-G."/>
            <person name="Ryu M.-S."/>
            <person name="Ha G.-S."/>
            <person name="Yang H.-J."/>
            <person name="Jeong D.-Y."/>
        </authorList>
    </citation>
    <scope>NUCLEOTIDE SEQUENCE</scope>
    <source>
        <strain evidence="2">SRCM126073</strain>
    </source>
</reference>
<sequence>MERKKKWEGLNSKNLSASSMDSSLIGPTLPPISSFTLPTGATGPTGPTGASGATGPTGPTGTSGATGPTGTSGATGPTGPTGATGITGPTGATGATGITGPTGPTGATGITGSTGPTGVTGITGPTGPTGVTGVTGPSGGPAGPTGPTGPSGGPIGPTGATGITGPTGPTGATGITGPTGPTGATGITGPTGPTGATGITGPTGATGITGSTGPTGVTGITGPTGPTGVTGITGPTGPTGFESAFRAFKSTDQSVTANTLSIVTFETTQFDLNGEYDGVSTFIPQQDGVYLIITTIIFSPTDDTLNYVTEVFITVNSALIAGDDSFFGGNTGLLNAVTVSTIVQLNAGDMVQVQAGSTIDGVIASPLLTNFQAARFPSPVPNTLFLLNNVSADWSKRPFSRKS</sequence>
<comment type="caution">
    <text evidence="2">The sequence shown here is derived from an EMBL/GenBank/DDBJ whole genome shotgun (WGS) entry which is preliminary data.</text>
</comment>
<dbReference type="GO" id="GO:0031012">
    <property type="term" value="C:extracellular matrix"/>
    <property type="evidence" value="ECO:0007669"/>
    <property type="project" value="TreeGrafter"/>
</dbReference>
<dbReference type="Proteomes" id="UP001175137">
    <property type="component" value="Unassembled WGS sequence"/>
</dbReference>
<dbReference type="RefSeq" id="WP_243341309.1">
    <property type="nucleotide sequence ID" value="NZ_JALGCM010000006.1"/>
</dbReference>
<dbReference type="GO" id="GO:0030020">
    <property type="term" value="F:extracellular matrix structural constituent conferring tensile strength"/>
    <property type="evidence" value="ECO:0007669"/>
    <property type="project" value="TreeGrafter"/>
</dbReference>
<dbReference type="InterPro" id="IPR008983">
    <property type="entry name" value="Tumour_necrosis_fac-like_dom"/>
</dbReference>
<name>A0AAW7NFT4_BACCE</name>
<evidence type="ECO:0000313" key="3">
    <source>
        <dbReference type="Proteomes" id="UP001175137"/>
    </source>
</evidence>
<dbReference type="GO" id="GO:0005615">
    <property type="term" value="C:extracellular space"/>
    <property type="evidence" value="ECO:0007669"/>
    <property type="project" value="TreeGrafter"/>
</dbReference>
<dbReference type="InterPro" id="IPR050149">
    <property type="entry name" value="Collagen_superfamily"/>
</dbReference>
<dbReference type="PANTHER" id="PTHR24023">
    <property type="entry name" value="COLLAGEN ALPHA"/>
    <property type="match status" value="1"/>
</dbReference>
<dbReference type="Pfam" id="PF01391">
    <property type="entry name" value="Collagen"/>
    <property type="match status" value="2"/>
</dbReference>
<feature type="compositionally biased region" description="Polar residues" evidence="1">
    <location>
        <begin position="11"/>
        <end position="22"/>
    </location>
</feature>
<protein>
    <submittedName>
        <fullName evidence="2">Exosporium leader peptide-containing protein</fullName>
    </submittedName>
</protein>
<dbReference type="PANTHER" id="PTHR24023:SF1095">
    <property type="entry name" value="EGF-LIKE DOMAIN-CONTAINING PROTEIN"/>
    <property type="match status" value="1"/>
</dbReference>
<evidence type="ECO:0000313" key="2">
    <source>
        <dbReference type="EMBL" id="MDN4873885.1"/>
    </source>
</evidence>
<accession>A0AAW7NFT4</accession>
<feature type="compositionally biased region" description="Low complexity" evidence="1">
    <location>
        <begin position="38"/>
        <end position="135"/>
    </location>
</feature>
<feature type="compositionally biased region" description="Low complexity" evidence="1">
    <location>
        <begin position="157"/>
        <end position="238"/>
    </location>
</feature>
<dbReference type="EMBL" id="JAUIQW010000001">
    <property type="protein sequence ID" value="MDN4873885.1"/>
    <property type="molecule type" value="Genomic_DNA"/>
</dbReference>
<organism evidence="2 3">
    <name type="scientific">Bacillus cereus</name>
    <dbReference type="NCBI Taxonomy" id="1396"/>
    <lineage>
        <taxon>Bacteria</taxon>
        <taxon>Bacillati</taxon>
        <taxon>Bacillota</taxon>
        <taxon>Bacilli</taxon>
        <taxon>Bacillales</taxon>
        <taxon>Bacillaceae</taxon>
        <taxon>Bacillus</taxon>
        <taxon>Bacillus cereus group</taxon>
    </lineage>
</organism>
<dbReference type="GO" id="GO:0030198">
    <property type="term" value="P:extracellular matrix organization"/>
    <property type="evidence" value="ECO:0007669"/>
    <property type="project" value="TreeGrafter"/>
</dbReference>
<proteinExistence type="predicted"/>
<dbReference type="SUPFAM" id="SSF49842">
    <property type="entry name" value="TNF-like"/>
    <property type="match status" value="1"/>
</dbReference>
<feature type="region of interest" description="Disordered" evidence="1">
    <location>
        <begin position="1"/>
        <end position="238"/>
    </location>
</feature>
<dbReference type="AlphaFoldDB" id="A0AAW7NFT4"/>
<dbReference type="NCBIfam" id="TIGR03720">
    <property type="entry name" value="exospor_lead"/>
    <property type="match status" value="1"/>
</dbReference>
<dbReference type="Gene3D" id="2.60.120.40">
    <property type="match status" value="1"/>
</dbReference>
<gene>
    <name evidence="2" type="ORF">QYM23_13670</name>
</gene>
<evidence type="ECO:0000256" key="1">
    <source>
        <dbReference type="SAM" id="MobiDB-lite"/>
    </source>
</evidence>